<accession>A0ACB5T9S7</accession>
<dbReference type="EMBL" id="BSXS01005403">
    <property type="protein sequence ID" value="GME84317.1"/>
    <property type="molecule type" value="Genomic_DNA"/>
</dbReference>
<dbReference type="Proteomes" id="UP001165064">
    <property type="component" value="Unassembled WGS sequence"/>
</dbReference>
<name>A0ACB5T9S7_AMBMO</name>
<sequence length="142" mass="16503">MSSTVEAKETQLSESINEISSLKQKNVTLTNSLEQANVKIAENDKNLDAQMEKLAQDLYLQYAAKHEQKVSILKKGYEKKWQSKYKKLIQENEELKKELALSKEKLVHETSEKKQLVKLWEEYVSLENNEKSPRKANKSFSL</sequence>
<comment type="caution">
    <text evidence="1">The sequence shown here is derived from an EMBL/GenBank/DDBJ whole genome shotgun (WGS) entry which is preliminary data.</text>
</comment>
<organism evidence="1 2">
    <name type="scientific">Ambrosiozyma monospora</name>
    <name type="common">Yeast</name>
    <name type="synonym">Endomycopsis monosporus</name>
    <dbReference type="NCBI Taxonomy" id="43982"/>
    <lineage>
        <taxon>Eukaryota</taxon>
        <taxon>Fungi</taxon>
        <taxon>Dikarya</taxon>
        <taxon>Ascomycota</taxon>
        <taxon>Saccharomycotina</taxon>
        <taxon>Pichiomycetes</taxon>
        <taxon>Pichiales</taxon>
        <taxon>Pichiaceae</taxon>
        <taxon>Ambrosiozyma</taxon>
    </lineage>
</organism>
<gene>
    <name evidence="1" type="ORF">Amon02_000675500</name>
</gene>
<keyword evidence="2" id="KW-1185">Reference proteome</keyword>
<protein>
    <submittedName>
        <fullName evidence="1">Unnamed protein product</fullName>
    </submittedName>
</protein>
<reference evidence="1" key="1">
    <citation type="submission" date="2023-04" db="EMBL/GenBank/DDBJ databases">
        <title>Ambrosiozyma monospora NBRC 10751.</title>
        <authorList>
            <person name="Ichikawa N."/>
            <person name="Sato H."/>
            <person name="Tonouchi N."/>
        </authorList>
    </citation>
    <scope>NUCLEOTIDE SEQUENCE</scope>
    <source>
        <strain evidence="1">NBRC 10751</strain>
    </source>
</reference>
<evidence type="ECO:0000313" key="1">
    <source>
        <dbReference type="EMBL" id="GME84317.1"/>
    </source>
</evidence>
<evidence type="ECO:0000313" key="2">
    <source>
        <dbReference type="Proteomes" id="UP001165064"/>
    </source>
</evidence>
<proteinExistence type="predicted"/>